<protein>
    <recommendedName>
        <fullName evidence="6">Tubulin-specific chaperone D</fullName>
    </recommendedName>
</protein>
<reference evidence="4" key="1">
    <citation type="submission" date="2023-03" db="EMBL/GenBank/DDBJ databases">
        <title>Emydomyces testavorans Genome Sequence.</title>
        <authorList>
            <person name="Hoyer L."/>
        </authorList>
    </citation>
    <scope>NUCLEOTIDE SEQUENCE</scope>
    <source>
        <strain evidence="4">16-2883</strain>
    </source>
</reference>
<evidence type="ECO:0000313" key="4">
    <source>
        <dbReference type="EMBL" id="WEW60973.1"/>
    </source>
</evidence>
<sequence>MDAPTDRDIELQRASGDLINELKIKLPPLLWKSSGDKRQVHRWAHHAKTDKLTALLEPFQEWPQLLDPHLQGILSQLTEAFLTYLGSYRHEYASTAAVHVPKDGVVYPVPRAICRLIYTLCKIRGVKVITRFLNNEPKYLEPILLAFIDWDSVVVEEHALSSSAAQGSPLTWEERYVMLTWLSHLFLAPFDLASISSTDIPIPYDNLSALLDLSEYIPPVALSALSIALKYAVLPGKEREAAIAVLARLALRLDMQRLGLLEVLIRWAFSELNLDAGESTTSGYACIGALSFIARLGVLGRVDDLAQFVVFMFERTAALSISGSWASDMILSSAASRKIVIKIFRSIAILALTLEKKLDVANLLDKTSLILEHTIDYFLLALADKDTPVRFAASKALSMVTLKLHPEMASDIVEAVLEALEENVLYEKQDGTLVSRFQLDEIGSGILRQNTSAVNPQRWQGLILTMGHLLFRRALPPGNLGQVLRCLISGLDFDQRTSTGSSVGGSVRDASCFGIWSVARKYSTSELCALDPREVNFRAHKDENVLQILATQLVCAACLDPSGNIRRGASAALQELIGRHPDMVFKGISLVQIVDYHAVARRAKAIREVAKDAASLGKLYWEPLLDGMLQWRGMGSPDSGSRKAAASAIGELAMREGYKSILIVLQQTIQCLSVLSPYAIEARHGCFLSLASILDAFVTHRSMNPGHEDAATQVASELSSEISKLWEILNSPMGPSVDSLTLPELRPDLTAEASAHFLSSLARSCAPVDGNISPTLQSPPQQLLHKAINILNLCVSRGDDISIEASSEAASDLFVLLSPENQMDVVKRWLHNIDASWKSSTGRGQISALGAVYKQIPTANQETRSLIIRALLKSTGEDELISKRSSAVFDLLTGTLPAFTDTRVSKVDVGSLSNYLQGFLSDYTTDRRGDIGSFIRLEAINGVNFVLKSNLTSHPTPPYVYDLMKCIARLAAEKLDKVRFEAWRCLGRFWESETALPSLQRKYEHASEVSSAEYFSQLFALLSVDWIRPSLTKGLVTSVSAGTEGLVRSSRLALVHHIRSQDENEQPQLKKNLFNELVTTLEDTMEDDRYAIPTVDTISFLLDNCFEKESASLDFR</sequence>
<gene>
    <name evidence="4" type="ORF">PRK78_006462</name>
</gene>
<evidence type="ECO:0000256" key="1">
    <source>
        <dbReference type="ARBA" id="ARBA00023186"/>
    </source>
</evidence>
<dbReference type="InterPro" id="IPR016024">
    <property type="entry name" value="ARM-type_fold"/>
</dbReference>
<evidence type="ECO:0008006" key="6">
    <source>
        <dbReference type="Google" id="ProtNLM"/>
    </source>
</evidence>
<keyword evidence="1" id="KW-0143">Chaperone</keyword>
<dbReference type="InterPro" id="IPR058033">
    <property type="entry name" value="ARM_TBCD_2nd"/>
</dbReference>
<name>A0AAF0IKV0_9EURO</name>
<evidence type="ECO:0000313" key="5">
    <source>
        <dbReference type="Proteomes" id="UP001219355"/>
    </source>
</evidence>
<dbReference type="Proteomes" id="UP001219355">
    <property type="component" value="Chromosome 4"/>
</dbReference>
<dbReference type="Pfam" id="PF23579">
    <property type="entry name" value="ARM_TBCD"/>
    <property type="match status" value="1"/>
</dbReference>
<proteinExistence type="predicted"/>
<dbReference type="EMBL" id="CP120630">
    <property type="protein sequence ID" value="WEW60973.1"/>
    <property type="molecule type" value="Genomic_DNA"/>
</dbReference>
<dbReference type="SUPFAM" id="SSF48371">
    <property type="entry name" value="ARM repeat"/>
    <property type="match status" value="2"/>
</dbReference>
<dbReference type="GO" id="GO:0007021">
    <property type="term" value="P:tubulin complex assembly"/>
    <property type="evidence" value="ECO:0007669"/>
    <property type="project" value="InterPro"/>
</dbReference>
<dbReference type="Pfam" id="PF12612">
    <property type="entry name" value="TFCD_C"/>
    <property type="match status" value="1"/>
</dbReference>
<feature type="domain" description="Tubulin-folding cofactor D ARM repeats" evidence="3">
    <location>
        <begin position="441"/>
        <end position="581"/>
    </location>
</feature>
<dbReference type="Pfam" id="PF25767">
    <property type="entry name" value="ARM_TBCD_2nd"/>
    <property type="match status" value="2"/>
</dbReference>
<dbReference type="AlphaFoldDB" id="A0AAF0IKV0"/>
<dbReference type="GO" id="GO:0005096">
    <property type="term" value="F:GTPase activator activity"/>
    <property type="evidence" value="ECO:0007669"/>
    <property type="project" value="InterPro"/>
</dbReference>
<dbReference type="InterPro" id="IPR033162">
    <property type="entry name" value="TBCD"/>
</dbReference>
<dbReference type="InterPro" id="IPR022577">
    <property type="entry name" value="TBCD_C"/>
</dbReference>
<dbReference type="InterPro" id="IPR011989">
    <property type="entry name" value="ARM-like"/>
</dbReference>
<dbReference type="GO" id="GO:0048487">
    <property type="term" value="F:beta-tubulin binding"/>
    <property type="evidence" value="ECO:0007669"/>
    <property type="project" value="InterPro"/>
</dbReference>
<dbReference type="Gene3D" id="1.25.10.10">
    <property type="entry name" value="Leucine-rich Repeat Variant"/>
    <property type="match status" value="2"/>
</dbReference>
<accession>A0AAF0IKV0</accession>
<dbReference type="GO" id="GO:0000226">
    <property type="term" value="P:microtubule cytoskeleton organization"/>
    <property type="evidence" value="ECO:0007669"/>
    <property type="project" value="TreeGrafter"/>
</dbReference>
<evidence type="ECO:0000259" key="3">
    <source>
        <dbReference type="Pfam" id="PF25767"/>
    </source>
</evidence>
<evidence type="ECO:0000259" key="2">
    <source>
        <dbReference type="Pfam" id="PF12612"/>
    </source>
</evidence>
<feature type="domain" description="Tubulin-folding cofactor D ARM repeats" evidence="3">
    <location>
        <begin position="369"/>
        <end position="431"/>
    </location>
</feature>
<dbReference type="PANTHER" id="PTHR12658:SF0">
    <property type="entry name" value="TUBULIN-SPECIFIC CHAPERONE D"/>
    <property type="match status" value="1"/>
</dbReference>
<keyword evidence="5" id="KW-1185">Reference proteome</keyword>
<dbReference type="PANTHER" id="PTHR12658">
    <property type="entry name" value="BETA-TUBULIN COFACTOR D"/>
    <property type="match status" value="1"/>
</dbReference>
<organism evidence="4 5">
    <name type="scientific">Emydomyces testavorans</name>
    <dbReference type="NCBI Taxonomy" id="2070801"/>
    <lineage>
        <taxon>Eukaryota</taxon>
        <taxon>Fungi</taxon>
        <taxon>Dikarya</taxon>
        <taxon>Ascomycota</taxon>
        <taxon>Pezizomycotina</taxon>
        <taxon>Eurotiomycetes</taxon>
        <taxon>Eurotiomycetidae</taxon>
        <taxon>Onygenales</taxon>
        <taxon>Nannizziopsiaceae</taxon>
        <taxon>Emydomyces</taxon>
    </lineage>
</organism>
<dbReference type="GO" id="GO:0007023">
    <property type="term" value="P:post-chaperonin tubulin folding pathway"/>
    <property type="evidence" value="ECO:0007669"/>
    <property type="project" value="InterPro"/>
</dbReference>
<feature type="domain" description="Tubulin-folding cofactor D C-terminal" evidence="2">
    <location>
        <begin position="962"/>
        <end position="1107"/>
    </location>
</feature>